<dbReference type="GO" id="GO:0016020">
    <property type="term" value="C:membrane"/>
    <property type="evidence" value="ECO:0007669"/>
    <property type="project" value="UniProtKB-SubCell"/>
</dbReference>
<evidence type="ECO:0000256" key="3">
    <source>
        <dbReference type="SAM" id="Phobius"/>
    </source>
</evidence>
<keyword evidence="7" id="KW-1185">Reference proteome</keyword>
<feature type="domain" description="Fibronectin type-III" evidence="5">
    <location>
        <begin position="292"/>
        <end position="402"/>
    </location>
</feature>
<evidence type="ECO:0000256" key="1">
    <source>
        <dbReference type="ARBA" id="ARBA00022737"/>
    </source>
</evidence>
<dbReference type="EMBL" id="NCKU01000343">
    <property type="protein sequence ID" value="RWS15894.1"/>
    <property type="molecule type" value="Genomic_DNA"/>
</dbReference>
<dbReference type="InterPro" id="IPR000242">
    <property type="entry name" value="PTP_cat"/>
</dbReference>
<dbReference type="InterPro" id="IPR050713">
    <property type="entry name" value="RTP_Phos/Ushers"/>
</dbReference>
<dbReference type="AlphaFoldDB" id="A0A3S3P6F1"/>
<evidence type="ECO:0000256" key="2">
    <source>
        <dbReference type="ARBA" id="ARBA00022912"/>
    </source>
</evidence>
<dbReference type="Proteomes" id="UP000285301">
    <property type="component" value="Unassembled WGS sequence"/>
</dbReference>
<organism evidence="6 7">
    <name type="scientific">Dinothrombium tinctorium</name>
    <dbReference type="NCBI Taxonomy" id="1965070"/>
    <lineage>
        <taxon>Eukaryota</taxon>
        <taxon>Metazoa</taxon>
        <taxon>Ecdysozoa</taxon>
        <taxon>Arthropoda</taxon>
        <taxon>Chelicerata</taxon>
        <taxon>Arachnida</taxon>
        <taxon>Acari</taxon>
        <taxon>Acariformes</taxon>
        <taxon>Trombidiformes</taxon>
        <taxon>Prostigmata</taxon>
        <taxon>Anystina</taxon>
        <taxon>Parasitengona</taxon>
        <taxon>Trombidioidea</taxon>
        <taxon>Trombidiidae</taxon>
        <taxon>Dinothrombium</taxon>
    </lineage>
</organism>
<dbReference type="FunFam" id="2.60.40.10:FF:000028">
    <property type="entry name" value="Neuronal cell adhesion molecule"/>
    <property type="match status" value="1"/>
</dbReference>
<dbReference type="SMART" id="SM00194">
    <property type="entry name" value="PTPc"/>
    <property type="match status" value="1"/>
</dbReference>
<sequence>MLTAFTSRSANISWTASHSNHFSPILHYIIHVRIGENGKWDSATGVMTPDNRTSYQLIGLQPYTVYSFRLLAVNSIGASPPSKESFPMITLQEVPNGKPSITGHQYESSSSIRIQWAPPPKETIHGEFLGYVIKYKPRERDGPEREIRVNSPLTREYTIKNLNAFTQYTISLQVVNPEGTGPAAIVAAMTDEGVPSPPRNLSITHVDDTSIKLKWEEPKQANGIIKEYQIHILNLNRNETESRSVYDPQRVKQYTVGNLRPFTSYKIWVQALNRKHGGNYSNAVQAKTDVQGPSAPLIVNLTCSSVDSLFLQWERPKTFYNQIDCYFVSYRSEKSHDFEEIELIPGPDKKEHEIYITNLTENTLYEVKVQGASKSILRNSYLVRGDFSESRKVILQSFVSPPYVDSGISAPLIAAVICASFALILAIISFILWTKYFQAAYYYLDDPPSQTRGGSPQFSETYDESEYPSVPVSLWPKHVQDLHADGDIGFSREYEAIQAGLDSELSCEYSQMMENKNKNRYVNIVAYDHTRVVLKPLNGQKKNAVDYINANYIDRKCDMYWPKEGTEIYGIIQVKILQEVVMATYTLRTFQIRNMKVKKVNIKSF</sequence>
<comment type="caution">
    <text evidence="6">The sequence shown here is derived from an EMBL/GenBank/DDBJ whole genome shotgun (WGS) entry which is preliminary data.</text>
</comment>
<dbReference type="FunFam" id="2.60.40.10:FF:001386">
    <property type="entry name" value="Receptor-type tyrosine-protein phosphatase gamma"/>
    <property type="match status" value="1"/>
</dbReference>
<dbReference type="Gene3D" id="3.90.190.10">
    <property type="entry name" value="Protein tyrosine phosphatase superfamily"/>
    <property type="match status" value="2"/>
</dbReference>
<protein>
    <submittedName>
        <fullName evidence="6">Tyrosine-protein phosphatase 99A-like protein</fullName>
    </submittedName>
</protein>
<name>A0A3S3P6F1_9ACAR</name>
<dbReference type="SMART" id="SM00060">
    <property type="entry name" value="FN3"/>
    <property type="match status" value="4"/>
</dbReference>
<evidence type="ECO:0000259" key="5">
    <source>
        <dbReference type="PROSITE" id="PS50853"/>
    </source>
</evidence>
<dbReference type="Pfam" id="PF00102">
    <property type="entry name" value="Y_phosphatase"/>
    <property type="match status" value="1"/>
</dbReference>
<evidence type="ECO:0000259" key="4">
    <source>
        <dbReference type="PROSITE" id="PS50055"/>
    </source>
</evidence>
<dbReference type="PANTHER" id="PTHR46957">
    <property type="entry name" value="CYTOKINE RECEPTOR"/>
    <property type="match status" value="1"/>
</dbReference>
<dbReference type="SUPFAM" id="SSF49265">
    <property type="entry name" value="Fibronectin type III"/>
    <property type="match status" value="2"/>
</dbReference>
<dbReference type="InterPro" id="IPR013783">
    <property type="entry name" value="Ig-like_fold"/>
</dbReference>
<evidence type="ECO:0000313" key="7">
    <source>
        <dbReference type="Proteomes" id="UP000285301"/>
    </source>
</evidence>
<dbReference type="Pfam" id="PF00041">
    <property type="entry name" value="fn3"/>
    <property type="match status" value="4"/>
</dbReference>
<feature type="domain" description="Tyrosine-protein phosphatase" evidence="4">
    <location>
        <begin position="490"/>
        <end position="554"/>
    </location>
</feature>
<dbReference type="PROSITE" id="PS50055">
    <property type="entry name" value="TYR_PHOSPHATASE_PTP"/>
    <property type="match status" value="1"/>
</dbReference>
<keyword evidence="3" id="KW-0472">Membrane</keyword>
<dbReference type="PANTHER" id="PTHR46957:SF3">
    <property type="entry name" value="CYTOKINE RECEPTOR"/>
    <property type="match status" value="1"/>
</dbReference>
<proteinExistence type="predicted"/>
<keyword evidence="1" id="KW-0677">Repeat</keyword>
<feature type="transmembrane region" description="Helical" evidence="3">
    <location>
        <begin position="412"/>
        <end position="433"/>
    </location>
</feature>
<dbReference type="SUPFAM" id="SSF52799">
    <property type="entry name" value="(Phosphotyrosine protein) phosphatases II"/>
    <property type="match status" value="1"/>
</dbReference>
<keyword evidence="3" id="KW-0812">Transmembrane</keyword>
<evidence type="ECO:0000313" key="6">
    <source>
        <dbReference type="EMBL" id="RWS15894.1"/>
    </source>
</evidence>
<dbReference type="STRING" id="1965070.A0A3S3P6F1"/>
<dbReference type="InterPro" id="IPR029021">
    <property type="entry name" value="Prot-tyrosine_phosphatase-like"/>
</dbReference>
<accession>A0A3S3P6F1</accession>
<dbReference type="CDD" id="cd00063">
    <property type="entry name" value="FN3"/>
    <property type="match status" value="4"/>
</dbReference>
<gene>
    <name evidence="6" type="ORF">B4U79_13267</name>
</gene>
<keyword evidence="2" id="KW-0378">Hydrolase</keyword>
<keyword evidence="2" id="KW-0904">Protein phosphatase</keyword>
<dbReference type="OrthoDB" id="6022401at2759"/>
<dbReference type="InterPro" id="IPR036116">
    <property type="entry name" value="FN3_sf"/>
</dbReference>
<dbReference type="InterPro" id="IPR003961">
    <property type="entry name" value="FN3_dom"/>
</dbReference>
<feature type="domain" description="Fibronectin type-III" evidence="5">
    <location>
        <begin position="95"/>
        <end position="194"/>
    </location>
</feature>
<feature type="domain" description="Fibronectin type-III" evidence="5">
    <location>
        <begin position="197"/>
        <end position="291"/>
    </location>
</feature>
<reference evidence="6 7" key="1">
    <citation type="journal article" date="2018" name="Gigascience">
        <title>Genomes of trombidid mites reveal novel predicted allergens and laterally-transferred genes associated with secondary metabolism.</title>
        <authorList>
            <person name="Dong X."/>
            <person name="Chaisiri K."/>
            <person name="Xia D."/>
            <person name="Armstrong S.D."/>
            <person name="Fang Y."/>
            <person name="Donnelly M.J."/>
            <person name="Kadowaki T."/>
            <person name="McGarry J.W."/>
            <person name="Darby A.C."/>
            <person name="Makepeace B.L."/>
        </authorList>
    </citation>
    <scope>NUCLEOTIDE SEQUENCE [LARGE SCALE GENOMIC DNA]</scope>
    <source>
        <strain evidence="6">UoL-WK</strain>
    </source>
</reference>
<dbReference type="GO" id="GO:0004725">
    <property type="term" value="F:protein tyrosine phosphatase activity"/>
    <property type="evidence" value="ECO:0007669"/>
    <property type="project" value="InterPro"/>
</dbReference>
<dbReference type="Gene3D" id="2.60.40.10">
    <property type="entry name" value="Immunoglobulins"/>
    <property type="match status" value="4"/>
</dbReference>
<feature type="domain" description="Fibronectin type-III" evidence="5">
    <location>
        <begin position="1"/>
        <end position="93"/>
    </location>
</feature>
<keyword evidence="3" id="KW-1133">Transmembrane helix</keyword>
<dbReference type="PROSITE" id="PS50853">
    <property type="entry name" value="FN3"/>
    <property type="match status" value="4"/>
</dbReference>